<protein>
    <submittedName>
        <fullName evidence="2">NAD(P)H-binding protein</fullName>
    </submittedName>
</protein>
<feature type="domain" description="NAD(P)-binding" evidence="1">
    <location>
        <begin position="7"/>
        <end position="196"/>
    </location>
</feature>
<name>A0A9Y2JHW8_9PSEU</name>
<evidence type="ECO:0000313" key="2">
    <source>
        <dbReference type="EMBL" id="WIX98930.1"/>
    </source>
</evidence>
<dbReference type="RefSeq" id="WP_285995413.1">
    <property type="nucleotide sequence ID" value="NZ_CP127295.1"/>
</dbReference>
<dbReference type="Gene3D" id="3.40.50.720">
    <property type="entry name" value="NAD(P)-binding Rossmann-like Domain"/>
    <property type="match status" value="1"/>
</dbReference>
<keyword evidence="3" id="KW-1185">Reference proteome</keyword>
<dbReference type="PANTHER" id="PTHR43355:SF2">
    <property type="entry name" value="FLAVIN REDUCTASE (NADPH)"/>
    <property type="match status" value="1"/>
</dbReference>
<proteinExistence type="predicted"/>
<dbReference type="KEGG" id="amog:QRX60_33395"/>
<evidence type="ECO:0000313" key="3">
    <source>
        <dbReference type="Proteomes" id="UP001239397"/>
    </source>
</evidence>
<reference evidence="2 3" key="1">
    <citation type="submission" date="2023-06" db="EMBL/GenBank/DDBJ databases">
        <authorList>
            <person name="Oyuntsetseg B."/>
            <person name="Kim S.B."/>
        </authorList>
    </citation>
    <scope>NUCLEOTIDE SEQUENCE [LARGE SCALE GENOMIC DNA]</scope>
    <source>
        <strain evidence="2 3">4-36</strain>
    </source>
</reference>
<dbReference type="EMBL" id="CP127295">
    <property type="protein sequence ID" value="WIX98930.1"/>
    <property type="molecule type" value="Genomic_DNA"/>
</dbReference>
<accession>A0A9Y2JHW8</accession>
<dbReference type="PANTHER" id="PTHR43355">
    <property type="entry name" value="FLAVIN REDUCTASE (NADPH)"/>
    <property type="match status" value="1"/>
</dbReference>
<sequence length="207" mass="21102">MKIAVVGAVGVVGSRVLTEAARRGHDLVAIVRTRRLEVPGVTVVEADAGDPHRMAALFAGTDAVVAAARPAPGEEHTVAATTTALLDAAAAAGTRVLVVGGAAPLRVPGGGLVLDDPRYVPARYRAIAAASAAQLEACRAHPAADWVYLSPPAVLEPGVRTGVYRRGTTTLLARPDGTSGISAEDLAAAVLDELEDAGPDRHFTVGR</sequence>
<dbReference type="InterPro" id="IPR051606">
    <property type="entry name" value="Polyketide_Oxido-like"/>
</dbReference>
<dbReference type="InterPro" id="IPR016040">
    <property type="entry name" value="NAD(P)-bd_dom"/>
</dbReference>
<organism evidence="2 3">
    <name type="scientific">Amycolatopsis mongoliensis</name>
    <dbReference type="NCBI Taxonomy" id="715475"/>
    <lineage>
        <taxon>Bacteria</taxon>
        <taxon>Bacillati</taxon>
        <taxon>Actinomycetota</taxon>
        <taxon>Actinomycetes</taxon>
        <taxon>Pseudonocardiales</taxon>
        <taxon>Pseudonocardiaceae</taxon>
        <taxon>Amycolatopsis</taxon>
    </lineage>
</organism>
<dbReference type="AlphaFoldDB" id="A0A9Y2JHW8"/>
<gene>
    <name evidence="2" type="ORF">QRX60_33395</name>
</gene>
<dbReference type="SUPFAM" id="SSF51735">
    <property type="entry name" value="NAD(P)-binding Rossmann-fold domains"/>
    <property type="match status" value="1"/>
</dbReference>
<dbReference type="Proteomes" id="UP001239397">
    <property type="component" value="Chromosome"/>
</dbReference>
<dbReference type="InterPro" id="IPR036291">
    <property type="entry name" value="NAD(P)-bd_dom_sf"/>
</dbReference>
<evidence type="ECO:0000259" key="1">
    <source>
        <dbReference type="Pfam" id="PF13460"/>
    </source>
</evidence>
<dbReference type="Pfam" id="PF13460">
    <property type="entry name" value="NAD_binding_10"/>
    <property type="match status" value="1"/>
</dbReference>
<dbReference type="GO" id="GO:0016646">
    <property type="term" value="F:oxidoreductase activity, acting on the CH-NH group of donors, NAD or NADP as acceptor"/>
    <property type="evidence" value="ECO:0007669"/>
    <property type="project" value="TreeGrafter"/>
</dbReference>